<dbReference type="Pfam" id="PF21252">
    <property type="entry name" value="Glyco_hydro_109_C"/>
    <property type="match status" value="1"/>
</dbReference>
<dbReference type="PANTHER" id="PTHR43818:SF1">
    <property type="entry name" value="GLYCOSYL HYDROLASE FAMILY 109 PROTEIN"/>
    <property type="match status" value="1"/>
</dbReference>
<dbReference type="AlphaFoldDB" id="A0A953HVP7"/>
<accession>A0A953HVP7</accession>
<dbReference type="Gene3D" id="3.30.360.10">
    <property type="entry name" value="Dihydrodipicolinate Reductase, domain 2"/>
    <property type="match status" value="1"/>
</dbReference>
<protein>
    <submittedName>
        <fullName evidence="8">Gfo/Idh/MocA family oxidoreductase</fullName>
    </submittedName>
</protein>
<gene>
    <name evidence="8" type="ORF">KUV50_11170</name>
</gene>
<dbReference type="InterPro" id="IPR049303">
    <property type="entry name" value="Glyco_hydro_109_C"/>
</dbReference>
<feature type="domain" description="Glycosyl hydrolase 109 C-terminal" evidence="7">
    <location>
        <begin position="202"/>
        <end position="359"/>
    </location>
</feature>
<dbReference type="PANTHER" id="PTHR43818">
    <property type="entry name" value="BCDNA.GH03377"/>
    <property type="match status" value="1"/>
</dbReference>
<dbReference type="GO" id="GO:0016798">
    <property type="term" value="F:hydrolase activity, acting on glycosyl bonds"/>
    <property type="evidence" value="ECO:0007669"/>
    <property type="project" value="UniProtKB-KW"/>
</dbReference>
<comment type="similarity">
    <text evidence="2">Belongs to the Gfo/Idh/MocA family. Glycosyl hydrolase 109 subfamily.</text>
</comment>
<evidence type="ECO:0000256" key="3">
    <source>
        <dbReference type="ARBA" id="ARBA00022801"/>
    </source>
</evidence>
<dbReference type="Proteomes" id="UP000753961">
    <property type="component" value="Unassembled WGS sequence"/>
</dbReference>
<dbReference type="Gene3D" id="3.40.50.720">
    <property type="entry name" value="NAD(P)-binding Rossmann-like Domain"/>
    <property type="match status" value="1"/>
</dbReference>
<name>A0A953HVP7_9BACT</name>
<dbReference type="PROSITE" id="PS51257">
    <property type="entry name" value="PROKAR_LIPOPROTEIN"/>
    <property type="match status" value="1"/>
</dbReference>
<dbReference type="InterPro" id="IPR006311">
    <property type="entry name" value="TAT_signal"/>
</dbReference>
<evidence type="ECO:0000256" key="4">
    <source>
        <dbReference type="ARBA" id="ARBA00023027"/>
    </source>
</evidence>
<keyword evidence="4" id="KW-0520">NAD</keyword>
<evidence type="ECO:0000259" key="6">
    <source>
        <dbReference type="Pfam" id="PF01408"/>
    </source>
</evidence>
<dbReference type="SUPFAM" id="SSF51735">
    <property type="entry name" value="NAD(P)-binding Rossmann-fold domains"/>
    <property type="match status" value="1"/>
</dbReference>
<reference evidence="8" key="1">
    <citation type="submission" date="2021-06" db="EMBL/GenBank/DDBJ databases">
        <title>44 bacteria genomes isolated from Dapeng, Shenzhen.</title>
        <authorList>
            <person name="Zheng W."/>
            <person name="Yu S."/>
            <person name="Huang Y."/>
        </authorList>
    </citation>
    <scope>NUCLEOTIDE SEQUENCE</scope>
    <source>
        <strain evidence="8">DP5N28-2</strain>
    </source>
</reference>
<dbReference type="PROSITE" id="PS51318">
    <property type="entry name" value="TAT"/>
    <property type="match status" value="1"/>
</dbReference>
<keyword evidence="3" id="KW-0378">Hydrolase</keyword>
<evidence type="ECO:0000256" key="1">
    <source>
        <dbReference type="ARBA" id="ARBA00001911"/>
    </source>
</evidence>
<evidence type="ECO:0000256" key="5">
    <source>
        <dbReference type="ARBA" id="ARBA00023295"/>
    </source>
</evidence>
<keyword evidence="9" id="KW-1185">Reference proteome</keyword>
<evidence type="ECO:0000313" key="8">
    <source>
        <dbReference type="EMBL" id="MBY5958698.1"/>
    </source>
</evidence>
<dbReference type="GO" id="GO:0000166">
    <property type="term" value="F:nucleotide binding"/>
    <property type="evidence" value="ECO:0007669"/>
    <property type="project" value="InterPro"/>
</dbReference>
<dbReference type="InterPro" id="IPR000683">
    <property type="entry name" value="Gfo/Idh/MocA-like_OxRdtase_N"/>
</dbReference>
<dbReference type="EMBL" id="JAHVHU010000009">
    <property type="protein sequence ID" value="MBY5958698.1"/>
    <property type="molecule type" value="Genomic_DNA"/>
</dbReference>
<evidence type="ECO:0000256" key="2">
    <source>
        <dbReference type="ARBA" id="ARBA00009329"/>
    </source>
</evidence>
<organism evidence="8 9">
    <name type="scientific">Membranihabitans marinus</name>
    <dbReference type="NCBI Taxonomy" id="1227546"/>
    <lineage>
        <taxon>Bacteria</taxon>
        <taxon>Pseudomonadati</taxon>
        <taxon>Bacteroidota</taxon>
        <taxon>Saprospiria</taxon>
        <taxon>Saprospirales</taxon>
        <taxon>Saprospiraceae</taxon>
        <taxon>Membranihabitans</taxon>
    </lineage>
</organism>
<sequence length="479" mass="53500">MKHKRRDFLKLTSLASAGFVGTSFLTGCSNPDSQAGKQDDIVKLASRERAQKFNMSGYGAEPIPTVRIGFVGLGNRGPGAVRRMSYLEGVEIKALCDIRPEKAEAAAKILEGTTHQPELYTAGEDDWKNMCDRDDIDLIYIATPWSLHTPMAVYAMEQGKHAATEVPAATTLEECWQLVETSEKTRKHCVILENCCYDFFELLTLNMARQGFFGEVMHGEGAYIHDILEGSFSKSKNYNNWRLRQNMHRNGNLYPTHGLGPVCQIMNINRGDRMDYLTSTSTSDFMMGKMADSLAENDDYYKEFAGQDFRGNLNTSVVKTEHGKTIMIQHDTSSPRPYSRIHLISGTKGVARKYPLPGKIANSHKGWFSEEEMKAAEEKYTPEMVTLLGDMARKAGGHGGMDFLMDWRLIDCLRNGLPMDHDVYDAALWSSIFPLSEWSTANRSATIDVPDFTGGSWKRNNPVDISLKNGVSTKIAIPG</sequence>
<proteinExistence type="inferred from homology"/>
<dbReference type="Pfam" id="PF01408">
    <property type="entry name" value="GFO_IDH_MocA"/>
    <property type="match status" value="1"/>
</dbReference>
<dbReference type="InterPro" id="IPR036291">
    <property type="entry name" value="NAD(P)-bd_dom_sf"/>
</dbReference>
<comment type="caution">
    <text evidence="8">The sequence shown here is derived from an EMBL/GenBank/DDBJ whole genome shotgun (WGS) entry which is preliminary data.</text>
</comment>
<dbReference type="InterPro" id="IPR050463">
    <property type="entry name" value="Gfo/Idh/MocA_oxidrdct_glycsds"/>
</dbReference>
<dbReference type="RefSeq" id="WP_222580230.1">
    <property type="nucleotide sequence ID" value="NZ_JAHVHU010000009.1"/>
</dbReference>
<keyword evidence="5" id="KW-0326">Glycosidase</keyword>
<comment type="cofactor">
    <cofactor evidence="1">
        <name>NAD(+)</name>
        <dbReference type="ChEBI" id="CHEBI:57540"/>
    </cofactor>
</comment>
<feature type="domain" description="Gfo/Idh/MocA-like oxidoreductase N-terminal" evidence="6">
    <location>
        <begin position="66"/>
        <end position="189"/>
    </location>
</feature>
<evidence type="ECO:0000313" key="9">
    <source>
        <dbReference type="Proteomes" id="UP000753961"/>
    </source>
</evidence>
<evidence type="ECO:0000259" key="7">
    <source>
        <dbReference type="Pfam" id="PF21252"/>
    </source>
</evidence>